<keyword evidence="7 8" id="KW-0472">Membrane</keyword>
<keyword evidence="10" id="KW-1185">Reference proteome</keyword>
<evidence type="ECO:0000256" key="4">
    <source>
        <dbReference type="ARBA" id="ARBA00022475"/>
    </source>
</evidence>
<feature type="transmembrane region" description="Helical" evidence="8">
    <location>
        <begin position="251"/>
        <end position="269"/>
    </location>
</feature>
<feature type="transmembrane region" description="Helical" evidence="8">
    <location>
        <begin position="91"/>
        <end position="113"/>
    </location>
</feature>
<evidence type="ECO:0000313" key="9">
    <source>
        <dbReference type="EMBL" id="UOR11008.1"/>
    </source>
</evidence>
<evidence type="ECO:0000256" key="5">
    <source>
        <dbReference type="ARBA" id="ARBA00022692"/>
    </source>
</evidence>
<proteinExistence type="inferred from homology"/>
<evidence type="ECO:0000313" key="10">
    <source>
        <dbReference type="Proteomes" id="UP000830326"/>
    </source>
</evidence>
<feature type="transmembrane region" description="Helical" evidence="8">
    <location>
        <begin position="413"/>
        <end position="435"/>
    </location>
</feature>
<feature type="transmembrane region" description="Helical" evidence="8">
    <location>
        <begin position="133"/>
        <end position="151"/>
    </location>
</feature>
<dbReference type="InterPro" id="IPR048279">
    <property type="entry name" value="MdtK-like"/>
</dbReference>
<comment type="similarity">
    <text evidence="2">Belongs to the multi antimicrobial extrusion (MATE) (TC 2.A.66.1) family.</text>
</comment>
<keyword evidence="5 8" id="KW-0812">Transmembrane</keyword>
<reference evidence="9" key="1">
    <citation type="submission" date="2022-04" db="EMBL/GenBank/DDBJ databases">
        <title>Halobacillus sp. isolated from saltern.</title>
        <authorList>
            <person name="Won M."/>
            <person name="Lee C.-M."/>
            <person name="Woen H.-Y."/>
            <person name="Kwon S.-W."/>
        </authorList>
    </citation>
    <scope>NUCLEOTIDE SEQUENCE</scope>
    <source>
        <strain evidence="9">SSHM10-5</strain>
    </source>
</reference>
<gene>
    <name evidence="9" type="ORF">MUO15_15570</name>
</gene>
<feature type="transmembrane region" description="Helical" evidence="8">
    <location>
        <begin position="281"/>
        <end position="301"/>
    </location>
</feature>
<feature type="transmembrane region" description="Helical" evidence="8">
    <location>
        <begin position="163"/>
        <end position="182"/>
    </location>
</feature>
<accession>A0ABY4H988</accession>
<feature type="transmembrane region" description="Helical" evidence="8">
    <location>
        <begin position="12"/>
        <end position="32"/>
    </location>
</feature>
<dbReference type="PANTHER" id="PTHR42925:SF1">
    <property type="entry name" value="VIRULENCE FACTOR MVIN"/>
    <property type="match status" value="1"/>
</dbReference>
<dbReference type="EMBL" id="CP095075">
    <property type="protein sequence ID" value="UOR11008.1"/>
    <property type="molecule type" value="Genomic_DNA"/>
</dbReference>
<evidence type="ECO:0000256" key="1">
    <source>
        <dbReference type="ARBA" id="ARBA00004651"/>
    </source>
</evidence>
<evidence type="ECO:0000256" key="2">
    <source>
        <dbReference type="ARBA" id="ARBA00010199"/>
    </source>
</evidence>
<dbReference type="Pfam" id="PF01554">
    <property type="entry name" value="MatE"/>
    <property type="match status" value="2"/>
</dbReference>
<feature type="transmembrane region" description="Helical" evidence="8">
    <location>
        <begin position="351"/>
        <end position="375"/>
    </location>
</feature>
<dbReference type="InterPro" id="IPR047135">
    <property type="entry name" value="YsiQ"/>
</dbReference>
<feature type="transmembrane region" description="Helical" evidence="8">
    <location>
        <begin position="387"/>
        <end position="407"/>
    </location>
</feature>
<dbReference type="NCBIfam" id="TIGR00797">
    <property type="entry name" value="matE"/>
    <property type="match status" value="1"/>
</dbReference>
<comment type="subcellular location">
    <subcellularLocation>
        <location evidence="1">Cell membrane</location>
        <topology evidence="1">Multi-pass membrane protein</topology>
    </subcellularLocation>
</comment>
<dbReference type="Proteomes" id="UP000830326">
    <property type="component" value="Chromosome"/>
</dbReference>
<dbReference type="CDD" id="cd13134">
    <property type="entry name" value="MATE_like_8"/>
    <property type="match status" value="1"/>
</dbReference>
<evidence type="ECO:0000256" key="8">
    <source>
        <dbReference type="SAM" id="Phobius"/>
    </source>
</evidence>
<evidence type="ECO:0000256" key="7">
    <source>
        <dbReference type="ARBA" id="ARBA00023136"/>
    </source>
</evidence>
<sequence>MTKQGKLTKNELSLFALTWPIFVEVLLHMLMGNADTLMLSQYSDAAVAAVGVANQVLVVIIVMFGFVATGTGIIVAQYLGANSSKSASEVVVTALSVNFLFGLALSLVLFLFGKPILLVMNLPEELIEQALNYLKIVGGFSFVQALIMTVAASLRSYSFTKDAMYVTMGMNALNVIGNYLFIFGPFGFPVLGVTGVAIATSVSRSIGLVVLLVLIVRRIDEKLPLSMLFTFPRHHIRSLLKIGIPSAGEHLAYNMSQMMIMYFIAMMGTEAITTKVYTQNLMIFIFLFSIASGQGTQILIGRYIGAKRVDDAYTRCLTSLKMAMVISVSAAIAFSILSDRLFSIFTTDPDIITLGGTLLAMTIILEPGRAFNLVVINSLRATGDVKFPVYMGIISMWGISVPLAYVAGIVFDWGLVGVWLAFIVDEWLRSVIMLIRWRSRVWERMAFVHDEKELAEVR</sequence>
<name>A0ABY4H988_9BACI</name>
<feature type="transmembrane region" description="Helical" evidence="8">
    <location>
        <begin position="322"/>
        <end position="345"/>
    </location>
</feature>
<keyword evidence="3" id="KW-0813">Transport</keyword>
<evidence type="ECO:0000256" key="6">
    <source>
        <dbReference type="ARBA" id="ARBA00022989"/>
    </source>
</evidence>
<dbReference type="InterPro" id="IPR002528">
    <property type="entry name" value="MATE_fam"/>
</dbReference>
<keyword evidence="4" id="KW-1003">Cell membrane</keyword>
<protein>
    <submittedName>
        <fullName evidence="9">MATE family efflux transporter</fullName>
    </submittedName>
</protein>
<keyword evidence="6 8" id="KW-1133">Transmembrane helix</keyword>
<feature type="transmembrane region" description="Helical" evidence="8">
    <location>
        <begin position="188"/>
        <end position="216"/>
    </location>
</feature>
<evidence type="ECO:0000256" key="3">
    <source>
        <dbReference type="ARBA" id="ARBA00022448"/>
    </source>
</evidence>
<dbReference type="PANTHER" id="PTHR42925">
    <property type="entry name" value="MULTIDRUG AND TOXIN EFFLUX PROTEIN MATE FAMILY"/>
    <property type="match status" value="1"/>
</dbReference>
<feature type="transmembrane region" description="Helical" evidence="8">
    <location>
        <begin position="52"/>
        <end position="79"/>
    </location>
</feature>
<organism evidence="9 10">
    <name type="scientific">Halobacillus amylolyticus</name>
    <dbReference type="NCBI Taxonomy" id="2932259"/>
    <lineage>
        <taxon>Bacteria</taxon>
        <taxon>Bacillati</taxon>
        <taxon>Bacillota</taxon>
        <taxon>Bacilli</taxon>
        <taxon>Bacillales</taxon>
        <taxon>Bacillaceae</taxon>
        <taxon>Halobacillus</taxon>
    </lineage>
</organism>
<dbReference type="PIRSF" id="PIRSF006603">
    <property type="entry name" value="DinF"/>
    <property type="match status" value="1"/>
</dbReference>
<dbReference type="RefSeq" id="WP_245030558.1">
    <property type="nucleotide sequence ID" value="NZ_CP095075.1"/>
</dbReference>